<proteinExistence type="predicted"/>
<evidence type="ECO:0000313" key="1">
    <source>
        <dbReference type="EMBL" id="QHS77306.1"/>
    </source>
</evidence>
<protein>
    <submittedName>
        <fullName evidence="1">Uncharacterized protein</fullName>
    </submittedName>
</protein>
<reference evidence="1" key="1">
    <citation type="journal article" date="2020" name="Nature">
        <title>Giant virus diversity and host interactions through global metagenomics.</title>
        <authorList>
            <person name="Schulz F."/>
            <person name="Roux S."/>
            <person name="Paez-Espino D."/>
            <person name="Jungbluth S."/>
            <person name="Walsh D.A."/>
            <person name="Denef V.J."/>
            <person name="McMahon K.D."/>
            <person name="Konstantinidis K.T."/>
            <person name="Eloe-Fadrosh E.A."/>
            <person name="Kyrpides N.C."/>
            <person name="Woyke T."/>
        </authorList>
    </citation>
    <scope>NUCLEOTIDE SEQUENCE</scope>
    <source>
        <strain evidence="1">GVMAG-S-1004661-13</strain>
    </source>
</reference>
<sequence length="186" mass="21852">MLFRRIDLNNNNTYIGIFNNETNLRSDYHKINTKNIQLNKPFKVYDINIEDDSNIYGLVTHTIKDKYTLYIFYNQPLVFGLRVNCPTLLSSGVYLDEHKKEKEDESNYIEVVNESDFDSASDLDSNDFNEENNFVDTPFVNIPAPPIDKIDKINKTYVKQESEDKIKRIFSKSLSKPIIRNKVNFY</sequence>
<dbReference type="AlphaFoldDB" id="A0A6C0AC60"/>
<organism evidence="1">
    <name type="scientific">viral metagenome</name>
    <dbReference type="NCBI Taxonomy" id="1070528"/>
    <lineage>
        <taxon>unclassified sequences</taxon>
        <taxon>metagenomes</taxon>
        <taxon>organismal metagenomes</taxon>
    </lineage>
</organism>
<name>A0A6C0AC60_9ZZZZ</name>
<dbReference type="EMBL" id="MN740544">
    <property type="protein sequence ID" value="QHS77306.1"/>
    <property type="molecule type" value="Genomic_DNA"/>
</dbReference>
<accession>A0A6C0AC60</accession>